<keyword evidence="4 7" id="KW-0812">Transmembrane</keyword>
<evidence type="ECO:0000256" key="2">
    <source>
        <dbReference type="ARBA" id="ARBA00022448"/>
    </source>
</evidence>
<sequence length="277" mass="30155">MTQTLDHQPAIRQAPPTPPRRRFSRLAVRAGSIVAALVVWELLTAFDVDLWLHFDRLPTPVEVARDLGYQLGTAVYYQDLLDSLRRIVTGFALAAVFGIGLGTAIARSRGTSDVVQPLLEVLRPIPAIAMVPIAILLFPSNEQGIIFITFIAAFFPVVVSTRHAVRALPVVWEDAIRTMGGSRRRVLWNVVLPGALPGVFGGLSVGMGVSWICVISAEMISGEFGVGYRTWQAYTVVDYPGVIVGMLTIGLLGWVTSAAVELLGRRATRWLPRGENA</sequence>
<comment type="similarity">
    <text evidence="7">Belongs to the binding-protein-dependent transport system permease family.</text>
</comment>
<dbReference type="CDD" id="cd06261">
    <property type="entry name" value="TM_PBP2"/>
    <property type="match status" value="1"/>
</dbReference>
<dbReference type="PANTHER" id="PTHR30151">
    <property type="entry name" value="ALKANE SULFONATE ABC TRANSPORTER-RELATED, MEMBRANE SUBUNIT"/>
    <property type="match status" value="1"/>
</dbReference>
<evidence type="ECO:0000313" key="10">
    <source>
        <dbReference type="Proteomes" id="UP000649955"/>
    </source>
</evidence>
<evidence type="ECO:0000256" key="1">
    <source>
        <dbReference type="ARBA" id="ARBA00004651"/>
    </source>
</evidence>
<dbReference type="EMBL" id="BNAW01000076">
    <property type="protein sequence ID" value="GHG49175.1"/>
    <property type="molecule type" value="Genomic_DNA"/>
</dbReference>
<evidence type="ECO:0000256" key="7">
    <source>
        <dbReference type="RuleBase" id="RU363032"/>
    </source>
</evidence>
<proteinExistence type="inferred from homology"/>
<dbReference type="Gene3D" id="1.10.3720.10">
    <property type="entry name" value="MetI-like"/>
    <property type="match status" value="1"/>
</dbReference>
<name>A0ABQ3L0E9_9PSEU</name>
<evidence type="ECO:0000256" key="3">
    <source>
        <dbReference type="ARBA" id="ARBA00022475"/>
    </source>
</evidence>
<keyword evidence="6 7" id="KW-0472">Membrane</keyword>
<feature type="transmembrane region" description="Helical" evidence="7">
    <location>
        <begin position="26"/>
        <end position="46"/>
    </location>
</feature>
<comment type="caution">
    <text evidence="9">The sequence shown here is derived from an EMBL/GenBank/DDBJ whole genome shotgun (WGS) entry which is preliminary data.</text>
</comment>
<dbReference type="Pfam" id="PF00528">
    <property type="entry name" value="BPD_transp_1"/>
    <property type="match status" value="1"/>
</dbReference>
<keyword evidence="5 7" id="KW-1133">Transmembrane helix</keyword>
<dbReference type="InterPro" id="IPR000515">
    <property type="entry name" value="MetI-like"/>
</dbReference>
<dbReference type="Proteomes" id="UP000649955">
    <property type="component" value="Unassembled WGS sequence"/>
</dbReference>
<organism evidence="9 10">
    <name type="scientific">Amycolatopsis bullii</name>
    <dbReference type="NCBI Taxonomy" id="941987"/>
    <lineage>
        <taxon>Bacteria</taxon>
        <taxon>Bacillati</taxon>
        <taxon>Actinomycetota</taxon>
        <taxon>Actinomycetes</taxon>
        <taxon>Pseudonocardiales</taxon>
        <taxon>Pseudonocardiaceae</taxon>
        <taxon>Amycolatopsis</taxon>
    </lineage>
</organism>
<feature type="transmembrane region" description="Helical" evidence="7">
    <location>
        <begin position="186"/>
        <end position="219"/>
    </location>
</feature>
<keyword evidence="10" id="KW-1185">Reference proteome</keyword>
<feature type="transmembrane region" description="Helical" evidence="7">
    <location>
        <begin position="239"/>
        <end position="263"/>
    </location>
</feature>
<gene>
    <name evidence="9" type="ORF">GCM10017567_84790</name>
</gene>
<evidence type="ECO:0000256" key="4">
    <source>
        <dbReference type="ARBA" id="ARBA00022692"/>
    </source>
</evidence>
<dbReference type="SUPFAM" id="SSF161098">
    <property type="entry name" value="MetI-like"/>
    <property type="match status" value="1"/>
</dbReference>
<dbReference type="PANTHER" id="PTHR30151:SF0">
    <property type="entry name" value="ABC TRANSPORTER PERMEASE PROTEIN MJ0413-RELATED"/>
    <property type="match status" value="1"/>
</dbReference>
<evidence type="ECO:0000256" key="6">
    <source>
        <dbReference type="ARBA" id="ARBA00023136"/>
    </source>
</evidence>
<protein>
    <submittedName>
        <fullName evidence="9">Nitrate ABC transporter, permease protein</fullName>
    </submittedName>
</protein>
<feature type="transmembrane region" description="Helical" evidence="7">
    <location>
        <begin position="144"/>
        <end position="165"/>
    </location>
</feature>
<comment type="subcellular location">
    <subcellularLocation>
        <location evidence="1 7">Cell membrane</location>
        <topology evidence="1 7">Multi-pass membrane protein</topology>
    </subcellularLocation>
</comment>
<keyword evidence="2 7" id="KW-0813">Transport</keyword>
<accession>A0ABQ3L0E9</accession>
<evidence type="ECO:0000256" key="5">
    <source>
        <dbReference type="ARBA" id="ARBA00022989"/>
    </source>
</evidence>
<evidence type="ECO:0000313" key="9">
    <source>
        <dbReference type="EMBL" id="GHG49175.1"/>
    </source>
</evidence>
<feature type="transmembrane region" description="Helical" evidence="7">
    <location>
        <begin position="87"/>
        <end position="106"/>
    </location>
</feature>
<feature type="transmembrane region" description="Helical" evidence="7">
    <location>
        <begin position="118"/>
        <end position="138"/>
    </location>
</feature>
<evidence type="ECO:0000259" key="8">
    <source>
        <dbReference type="PROSITE" id="PS50928"/>
    </source>
</evidence>
<dbReference type="RefSeq" id="WP_191316975.1">
    <property type="nucleotide sequence ID" value="NZ_BNAW01000076.1"/>
</dbReference>
<feature type="domain" description="ABC transmembrane type-1" evidence="8">
    <location>
        <begin position="80"/>
        <end position="264"/>
    </location>
</feature>
<keyword evidence="3" id="KW-1003">Cell membrane</keyword>
<dbReference type="InterPro" id="IPR035906">
    <property type="entry name" value="MetI-like_sf"/>
</dbReference>
<dbReference type="PROSITE" id="PS50928">
    <property type="entry name" value="ABC_TM1"/>
    <property type="match status" value="1"/>
</dbReference>
<reference evidence="10" key="1">
    <citation type="journal article" date="2019" name="Int. J. Syst. Evol. Microbiol.">
        <title>The Global Catalogue of Microorganisms (GCM) 10K type strain sequencing project: providing services to taxonomists for standard genome sequencing and annotation.</title>
        <authorList>
            <consortium name="The Broad Institute Genomics Platform"/>
            <consortium name="The Broad Institute Genome Sequencing Center for Infectious Disease"/>
            <person name="Wu L."/>
            <person name="Ma J."/>
        </authorList>
    </citation>
    <scope>NUCLEOTIDE SEQUENCE [LARGE SCALE GENOMIC DNA]</scope>
    <source>
        <strain evidence="10">CGMCC 4.7680</strain>
    </source>
</reference>